<dbReference type="Pfam" id="PF00929">
    <property type="entry name" value="RNase_T"/>
    <property type="match status" value="1"/>
</dbReference>
<dbReference type="AlphaFoldDB" id="A0A1I8M192"/>
<keyword evidence="3" id="KW-0378">Hydrolase</keyword>
<proteinExistence type="inferred from homology"/>
<evidence type="ECO:0000256" key="4">
    <source>
        <dbReference type="ARBA" id="ARBA00022839"/>
    </source>
</evidence>
<gene>
    <name evidence="7" type="primary">101893433</name>
    <name evidence="9" type="synonym">LOC101893433</name>
</gene>
<sequence>MISILNRLILSSKPVPQYICNKLYVKNLHSTSDKPHTMATNIVWMDLEMTGLNVFTDKILEVSCLITDQDLNIVAEGPCFAINQPKEVLETMNEWCMKHHNESGLVDKCLKSQITTEQGEQLILDFLKKQVPKGKCPLAGNSVYMDRLFLRKEMPQVDDYMHYRIIDVSSIKELARRWKPSVIKNAPAKILAHRSLDDIKDSIAELKYYRKEFFS</sequence>
<dbReference type="InterPro" id="IPR022894">
    <property type="entry name" value="Oligoribonuclease"/>
</dbReference>
<dbReference type="VEuPathDB" id="VectorBase:MDOMA2_016137"/>
<evidence type="ECO:0000313" key="7">
    <source>
        <dbReference type="EnsemblMetazoa" id="MDOA000229-PA"/>
    </source>
</evidence>
<keyword evidence="2" id="KW-0540">Nuclease</keyword>
<reference evidence="9" key="2">
    <citation type="submission" date="2025-04" db="UniProtKB">
        <authorList>
            <consortium name="RefSeq"/>
        </authorList>
    </citation>
    <scope>IDENTIFICATION</scope>
    <source>
        <strain evidence="9">Aabys</strain>
    </source>
</reference>
<dbReference type="PANTHER" id="PTHR11046:SF0">
    <property type="entry name" value="OLIGORIBONUCLEASE, MITOCHONDRIAL"/>
    <property type="match status" value="1"/>
</dbReference>
<dbReference type="GO" id="GO:0003676">
    <property type="term" value="F:nucleic acid binding"/>
    <property type="evidence" value="ECO:0007669"/>
    <property type="project" value="InterPro"/>
</dbReference>
<protein>
    <recommendedName>
        <fullName evidence="5">Probable oligoribonuclease</fullName>
    </recommendedName>
</protein>
<dbReference type="InterPro" id="IPR012337">
    <property type="entry name" value="RNaseH-like_sf"/>
</dbReference>
<dbReference type="SMART" id="SM00479">
    <property type="entry name" value="EXOIII"/>
    <property type="match status" value="1"/>
</dbReference>
<feature type="domain" description="Exonuclease" evidence="6">
    <location>
        <begin position="41"/>
        <end position="215"/>
    </location>
</feature>
<dbReference type="InterPro" id="IPR013520">
    <property type="entry name" value="Ribonucl_H"/>
</dbReference>
<dbReference type="GeneID" id="101893433"/>
<evidence type="ECO:0000256" key="1">
    <source>
        <dbReference type="ARBA" id="ARBA00009921"/>
    </source>
</evidence>
<dbReference type="SUPFAM" id="SSF53098">
    <property type="entry name" value="Ribonuclease H-like"/>
    <property type="match status" value="1"/>
</dbReference>
<keyword evidence="4" id="KW-0269">Exonuclease</keyword>
<evidence type="ECO:0000256" key="2">
    <source>
        <dbReference type="ARBA" id="ARBA00022722"/>
    </source>
</evidence>
<dbReference type="OrthoDB" id="270189at2759"/>
<reference evidence="7" key="1">
    <citation type="submission" date="2020-05" db="UniProtKB">
        <authorList>
            <consortium name="EnsemblMetazoa"/>
        </authorList>
    </citation>
    <scope>IDENTIFICATION</scope>
    <source>
        <strain evidence="7">Aabys</strain>
    </source>
</reference>
<evidence type="ECO:0000313" key="8">
    <source>
        <dbReference type="Proteomes" id="UP001652621"/>
    </source>
</evidence>
<dbReference type="STRING" id="7370.A0A1I8M192"/>
<evidence type="ECO:0000313" key="9">
    <source>
        <dbReference type="RefSeq" id="XP_005186974.2"/>
    </source>
</evidence>
<dbReference type="InterPro" id="IPR036397">
    <property type="entry name" value="RNaseH_sf"/>
</dbReference>
<dbReference type="NCBIfam" id="NF003765">
    <property type="entry name" value="PRK05359.1"/>
    <property type="match status" value="1"/>
</dbReference>
<evidence type="ECO:0000259" key="6">
    <source>
        <dbReference type="SMART" id="SM00479"/>
    </source>
</evidence>
<dbReference type="GO" id="GO:0000175">
    <property type="term" value="F:3'-5'-RNA exonuclease activity"/>
    <property type="evidence" value="ECO:0007669"/>
    <property type="project" value="InterPro"/>
</dbReference>
<dbReference type="eggNOG" id="KOG3242">
    <property type="taxonomic scope" value="Eukaryota"/>
</dbReference>
<dbReference type="EnsemblMetazoa" id="MDOA000229-RA">
    <property type="protein sequence ID" value="MDOA000229-PA"/>
    <property type="gene ID" value="MDOA000229"/>
</dbReference>
<dbReference type="PANTHER" id="PTHR11046">
    <property type="entry name" value="OLIGORIBONUCLEASE, MITOCHONDRIAL"/>
    <property type="match status" value="1"/>
</dbReference>
<evidence type="ECO:0000256" key="3">
    <source>
        <dbReference type="ARBA" id="ARBA00022801"/>
    </source>
</evidence>
<dbReference type="RefSeq" id="XP_005186974.2">
    <property type="nucleotide sequence ID" value="XM_005186917.3"/>
</dbReference>
<dbReference type="FunFam" id="3.30.420.10:FF:000003">
    <property type="entry name" value="Oligoribonuclease"/>
    <property type="match status" value="1"/>
</dbReference>
<dbReference type="CDD" id="cd06135">
    <property type="entry name" value="Orn"/>
    <property type="match status" value="1"/>
</dbReference>
<comment type="similarity">
    <text evidence="1">Belongs to the oligoribonuclease family.</text>
</comment>
<dbReference type="KEGG" id="mde:101893433"/>
<dbReference type="VEuPathDB" id="VectorBase:MDOA000229"/>
<dbReference type="GO" id="GO:0005739">
    <property type="term" value="C:mitochondrion"/>
    <property type="evidence" value="ECO:0007669"/>
    <property type="project" value="TreeGrafter"/>
</dbReference>
<accession>A0A1I8M192</accession>
<evidence type="ECO:0000256" key="5">
    <source>
        <dbReference type="ARBA" id="ARBA00072681"/>
    </source>
</evidence>
<dbReference type="Gene3D" id="3.30.420.10">
    <property type="entry name" value="Ribonuclease H-like superfamily/Ribonuclease H"/>
    <property type="match status" value="1"/>
</dbReference>
<name>A0A1I8M192_MUSDO</name>
<keyword evidence="8" id="KW-1185">Reference proteome</keyword>
<dbReference type="Proteomes" id="UP001652621">
    <property type="component" value="Unplaced"/>
</dbReference>
<organism evidence="7">
    <name type="scientific">Musca domestica</name>
    <name type="common">House fly</name>
    <dbReference type="NCBI Taxonomy" id="7370"/>
    <lineage>
        <taxon>Eukaryota</taxon>
        <taxon>Metazoa</taxon>
        <taxon>Ecdysozoa</taxon>
        <taxon>Arthropoda</taxon>
        <taxon>Hexapoda</taxon>
        <taxon>Insecta</taxon>
        <taxon>Pterygota</taxon>
        <taxon>Neoptera</taxon>
        <taxon>Endopterygota</taxon>
        <taxon>Diptera</taxon>
        <taxon>Brachycera</taxon>
        <taxon>Muscomorpha</taxon>
        <taxon>Muscoidea</taxon>
        <taxon>Muscidae</taxon>
        <taxon>Musca</taxon>
    </lineage>
</organism>